<reference evidence="1 2" key="1">
    <citation type="submission" date="2024-11" db="EMBL/GenBank/DDBJ databases">
        <title>A near-complete genome assembly of Cinchona calisaya.</title>
        <authorList>
            <person name="Lian D.C."/>
            <person name="Zhao X.W."/>
            <person name="Wei L."/>
        </authorList>
    </citation>
    <scope>NUCLEOTIDE SEQUENCE [LARGE SCALE GENOMIC DNA]</scope>
    <source>
        <tissue evidence="1">Nenye</tissue>
    </source>
</reference>
<dbReference type="AlphaFoldDB" id="A0ABD2YHL8"/>
<keyword evidence="2" id="KW-1185">Reference proteome</keyword>
<sequence>MEARNVLQIIKLYETTSKQLVNLDKSSIFFNRNTNYGIQGDICVILGNVRKVTQGKYLGLPMVITRSKHQVFGAAKERVSSKINGWKSKLLSLAGKEVLLKFVAMAMPIYLMSCFKLFNKLCKEINTIMANFWWGFTENDRNMSWMIWWKLSNDKCDGGLGFKDIKSFNEALLAKQIWRSINVPIY</sequence>
<protein>
    <recommendedName>
        <fullName evidence="3">Reverse transcriptase</fullName>
    </recommendedName>
</protein>
<evidence type="ECO:0008006" key="3">
    <source>
        <dbReference type="Google" id="ProtNLM"/>
    </source>
</evidence>
<accession>A0ABD2YHL8</accession>
<proteinExistence type="predicted"/>
<evidence type="ECO:0000313" key="1">
    <source>
        <dbReference type="EMBL" id="KAL3506894.1"/>
    </source>
</evidence>
<dbReference type="Proteomes" id="UP001630127">
    <property type="component" value="Unassembled WGS sequence"/>
</dbReference>
<dbReference type="PANTHER" id="PTHR33116:SF86">
    <property type="entry name" value="REVERSE TRANSCRIPTASE DOMAIN-CONTAINING PROTEIN"/>
    <property type="match status" value="1"/>
</dbReference>
<name>A0ABD2YHL8_9GENT</name>
<dbReference type="PANTHER" id="PTHR33116">
    <property type="entry name" value="REVERSE TRANSCRIPTASE ZINC-BINDING DOMAIN-CONTAINING PROTEIN-RELATED-RELATED"/>
    <property type="match status" value="1"/>
</dbReference>
<organism evidence="1 2">
    <name type="scientific">Cinchona calisaya</name>
    <dbReference type="NCBI Taxonomy" id="153742"/>
    <lineage>
        <taxon>Eukaryota</taxon>
        <taxon>Viridiplantae</taxon>
        <taxon>Streptophyta</taxon>
        <taxon>Embryophyta</taxon>
        <taxon>Tracheophyta</taxon>
        <taxon>Spermatophyta</taxon>
        <taxon>Magnoliopsida</taxon>
        <taxon>eudicotyledons</taxon>
        <taxon>Gunneridae</taxon>
        <taxon>Pentapetalae</taxon>
        <taxon>asterids</taxon>
        <taxon>lamiids</taxon>
        <taxon>Gentianales</taxon>
        <taxon>Rubiaceae</taxon>
        <taxon>Cinchonoideae</taxon>
        <taxon>Cinchoneae</taxon>
        <taxon>Cinchona</taxon>
    </lineage>
</organism>
<gene>
    <name evidence="1" type="ORF">ACH5RR_032276</name>
</gene>
<dbReference type="EMBL" id="JBJUIK010000013">
    <property type="protein sequence ID" value="KAL3506894.1"/>
    <property type="molecule type" value="Genomic_DNA"/>
</dbReference>
<evidence type="ECO:0000313" key="2">
    <source>
        <dbReference type="Proteomes" id="UP001630127"/>
    </source>
</evidence>
<comment type="caution">
    <text evidence="1">The sequence shown here is derived from an EMBL/GenBank/DDBJ whole genome shotgun (WGS) entry which is preliminary data.</text>
</comment>